<evidence type="ECO:0000259" key="1">
    <source>
        <dbReference type="Pfam" id="PF01656"/>
    </source>
</evidence>
<organism evidence="2 3">
    <name type="scientific">Paramaledivibacter caminithermalis (strain DSM 15212 / CIP 107654 / DViRD3)</name>
    <name type="common">Clostridium caminithermale</name>
    <dbReference type="NCBI Taxonomy" id="1121301"/>
    <lineage>
        <taxon>Bacteria</taxon>
        <taxon>Bacillati</taxon>
        <taxon>Bacillota</taxon>
        <taxon>Clostridia</taxon>
        <taxon>Peptostreptococcales</taxon>
        <taxon>Caminicellaceae</taxon>
        <taxon>Paramaledivibacter</taxon>
    </lineage>
</organism>
<keyword evidence="2" id="KW-0282">Flagellum</keyword>
<feature type="domain" description="CobQ/CobB/MinD/ParA nucleotide binding" evidence="1">
    <location>
        <begin position="197"/>
        <end position="383"/>
    </location>
</feature>
<dbReference type="STRING" id="1121301.SAMN02745912_03140"/>
<evidence type="ECO:0000313" key="3">
    <source>
        <dbReference type="Proteomes" id="UP000184465"/>
    </source>
</evidence>
<sequence>MKNIILVFKYLGHIDKIAKELENEFSKRGYLVKIKKDFLLSKIEKSFNENIDYTILIHIESLEANRKSNKNYLLKIKEIYQNSEIVYIIENYYYKSHYLRNMLELGIYNGIFKKDASISNIVYICLNPRNKKEAEGYYGLNYSDSKNLKIHNNSAKSFFQFIKSMDGRKEFIVKEKVVYETPLDYKKVISIISPYSTGKTTVAVNLATIFSEKNIKTSIIDTDFEQKDVYCHFDIDYIDCLSKISSEYTDEKIISLGQKFNNMLTIYSEHRDIEVDLDFDDIFKLIRVAKRNAQIVIIDLSQNLNREVYQGILGISDHILLVVNQQINLLNRLPQKLYNYKNFLDEVDLVINRYVEADPNEKDIKKLFKNIYVTDKISFSLNINNIFTVKDDYKSVIQGLAERIPTVNIEDNLLREDYLKISRNYYISNSNKKNNFFNKINNIFNFTMKKGEY</sequence>
<dbReference type="InterPro" id="IPR027417">
    <property type="entry name" value="P-loop_NTPase"/>
</dbReference>
<keyword evidence="2" id="KW-0969">Cilium</keyword>
<dbReference type="RefSeq" id="WP_073152172.1">
    <property type="nucleotide sequence ID" value="NZ_FRAG01000053.1"/>
</dbReference>
<reference evidence="2 3" key="1">
    <citation type="submission" date="2016-11" db="EMBL/GenBank/DDBJ databases">
        <authorList>
            <person name="Jaros S."/>
            <person name="Januszkiewicz K."/>
            <person name="Wedrychowicz H."/>
        </authorList>
    </citation>
    <scope>NUCLEOTIDE SEQUENCE [LARGE SCALE GENOMIC DNA]</scope>
    <source>
        <strain evidence="2 3">DSM 15212</strain>
    </source>
</reference>
<protein>
    <submittedName>
        <fullName evidence="2">MinD-like ATPase involved in chromosome partitioning or flagellar assembly</fullName>
    </submittedName>
</protein>
<dbReference type="AlphaFoldDB" id="A0A1M6S1C8"/>
<keyword evidence="3" id="KW-1185">Reference proteome</keyword>
<proteinExistence type="predicted"/>
<keyword evidence="2" id="KW-0966">Cell projection</keyword>
<dbReference type="Gene3D" id="3.40.50.300">
    <property type="entry name" value="P-loop containing nucleotide triphosphate hydrolases"/>
    <property type="match status" value="1"/>
</dbReference>
<name>A0A1M6S1C8_PARC5</name>
<dbReference type="Proteomes" id="UP000184465">
    <property type="component" value="Unassembled WGS sequence"/>
</dbReference>
<accession>A0A1M6S1C8</accession>
<evidence type="ECO:0000313" key="2">
    <source>
        <dbReference type="EMBL" id="SHK38399.1"/>
    </source>
</evidence>
<dbReference type="SUPFAM" id="SSF52540">
    <property type="entry name" value="P-loop containing nucleoside triphosphate hydrolases"/>
    <property type="match status" value="1"/>
</dbReference>
<dbReference type="Pfam" id="PF01656">
    <property type="entry name" value="CbiA"/>
    <property type="match status" value="1"/>
</dbReference>
<dbReference type="OrthoDB" id="9794577at2"/>
<dbReference type="InterPro" id="IPR002586">
    <property type="entry name" value="CobQ/CobB/MinD/ParA_Nub-bd_dom"/>
</dbReference>
<gene>
    <name evidence="2" type="ORF">SAMN02745912_03140</name>
</gene>
<dbReference type="EMBL" id="FRAG01000053">
    <property type="protein sequence ID" value="SHK38399.1"/>
    <property type="molecule type" value="Genomic_DNA"/>
</dbReference>